<sequence length="151" mass="16673">MAHSEMSLSGDPLDLGMGLWIAHFDRDASWSRELSAQALDIARGRFLVAAAKPLTAASRLHRLAFREFGACLGIKCYEGGLESLMDGIQTVLDIWERKMIDEGAEDEDDEDLRPINLVMYAAALIPGGKHFVPLTHLLAHRPCDLIRDSVS</sequence>
<keyword evidence="2" id="KW-1185">Reference proteome</keyword>
<organism evidence="1 2">
    <name type="scientific">Lasiodiplodia mahajangana</name>
    <dbReference type="NCBI Taxonomy" id="1108764"/>
    <lineage>
        <taxon>Eukaryota</taxon>
        <taxon>Fungi</taxon>
        <taxon>Dikarya</taxon>
        <taxon>Ascomycota</taxon>
        <taxon>Pezizomycotina</taxon>
        <taxon>Dothideomycetes</taxon>
        <taxon>Dothideomycetes incertae sedis</taxon>
        <taxon>Botryosphaeriales</taxon>
        <taxon>Botryosphaeriaceae</taxon>
        <taxon>Lasiodiplodia</taxon>
    </lineage>
</organism>
<evidence type="ECO:0000313" key="1">
    <source>
        <dbReference type="EMBL" id="KAJ8120486.1"/>
    </source>
</evidence>
<dbReference type="Proteomes" id="UP001153332">
    <property type="component" value="Unassembled WGS sequence"/>
</dbReference>
<comment type="caution">
    <text evidence="1">The sequence shown here is derived from an EMBL/GenBank/DDBJ whole genome shotgun (WGS) entry which is preliminary data.</text>
</comment>
<name>A0ACC2IZ38_9PEZI</name>
<accession>A0ACC2IZ38</accession>
<dbReference type="EMBL" id="JAPUUL010004086">
    <property type="protein sequence ID" value="KAJ8120486.1"/>
    <property type="molecule type" value="Genomic_DNA"/>
</dbReference>
<evidence type="ECO:0000313" key="2">
    <source>
        <dbReference type="Proteomes" id="UP001153332"/>
    </source>
</evidence>
<protein>
    <submittedName>
        <fullName evidence="1">Uncharacterized protein</fullName>
    </submittedName>
</protein>
<gene>
    <name evidence="1" type="ORF">O1611_g10356</name>
</gene>
<proteinExistence type="predicted"/>
<reference evidence="1" key="1">
    <citation type="submission" date="2022-12" db="EMBL/GenBank/DDBJ databases">
        <title>Genome Sequence of Lasiodiplodia mahajangana.</title>
        <authorList>
            <person name="Buettner E."/>
        </authorList>
    </citation>
    <scope>NUCLEOTIDE SEQUENCE</scope>
    <source>
        <strain evidence="1">VT137</strain>
    </source>
</reference>